<feature type="domain" description="DNA polymerase delta/zeta catalytic subunit N-terminal" evidence="24">
    <location>
        <begin position="158"/>
        <end position="195"/>
    </location>
</feature>
<accession>A0A9P7BIE6</accession>
<feature type="domain" description="DNA-directed DNA polymerase family B multifunctional" evidence="22">
    <location>
        <begin position="988"/>
        <end position="1436"/>
    </location>
</feature>
<keyword evidence="5 20" id="KW-0808">Transferase</keyword>
<evidence type="ECO:0000313" key="25">
    <source>
        <dbReference type="EMBL" id="KAG0690888.1"/>
    </source>
</evidence>
<dbReference type="SMART" id="SM00486">
    <property type="entry name" value="POLBc"/>
    <property type="match status" value="1"/>
</dbReference>
<keyword evidence="8" id="KW-0479">Metal-binding</keyword>
<keyword evidence="7 20" id="KW-0235">DNA replication</keyword>
<dbReference type="InterPro" id="IPR042087">
    <property type="entry name" value="DNA_pol_B_thumb"/>
</dbReference>
<dbReference type="GO" id="GO:0042276">
    <property type="term" value="P:error-prone translesion synthesis"/>
    <property type="evidence" value="ECO:0007669"/>
    <property type="project" value="TreeGrafter"/>
</dbReference>
<proteinExistence type="inferred from homology"/>
<dbReference type="FunFam" id="1.10.287.690:FF:000002">
    <property type="entry name" value="DNA polymerase zeta"/>
    <property type="match status" value="1"/>
</dbReference>
<evidence type="ECO:0000256" key="2">
    <source>
        <dbReference type="ARBA" id="ARBA00004123"/>
    </source>
</evidence>
<dbReference type="EC" id="2.7.7.7" evidence="20"/>
<evidence type="ECO:0000256" key="13">
    <source>
        <dbReference type="ARBA" id="ARBA00023004"/>
    </source>
</evidence>
<dbReference type="PRINTS" id="PR00106">
    <property type="entry name" value="DNAPOLB"/>
</dbReference>
<name>A0A9P7BIE6_9ASCO</name>
<dbReference type="InterPro" id="IPR036397">
    <property type="entry name" value="RNaseH_sf"/>
</dbReference>
<reference evidence="25" key="1">
    <citation type="submission" date="2020-11" db="EMBL/GenBank/DDBJ databases">
        <title>Kefir isolates.</title>
        <authorList>
            <person name="Marcisauskas S."/>
            <person name="Kim Y."/>
            <person name="Blasche S."/>
        </authorList>
    </citation>
    <scope>NUCLEOTIDE SEQUENCE</scope>
    <source>
        <strain evidence="25">Olga-1</strain>
    </source>
</reference>
<dbReference type="Gene3D" id="1.10.132.60">
    <property type="entry name" value="DNA polymerase family B, C-terminal domain"/>
    <property type="match status" value="1"/>
</dbReference>
<dbReference type="Gene3D" id="3.30.342.10">
    <property type="entry name" value="DNA Polymerase, chain B, domain 1"/>
    <property type="match status" value="1"/>
</dbReference>
<comment type="subunit">
    <text evidence="19">Forms DNA polymerase zeta with REV7.</text>
</comment>
<keyword evidence="17" id="KW-0539">Nucleus</keyword>
<evidence type="ECO:0000256" key="14">
    <source>
        <dbReference type="ARBA" id="ARBA00023014"/>
    </source>
</evidence>
<comment type="caution">
    <text evidence="25">The sequence shown here is derived from an EMBL/GenBank/DDBJ whole genome shotgun (WGS) entry which is preliminary data.</text>
</comment>
<evidence type="ECO:0000256" key="11">
    <source>
        <dbReference type="ARBA" id="ARBA00022833"/>
    </source>
</evidence>
<comment type="similarity">
    <text evidence="3 20">Belongs to the DNA polymerase type-B family.</text>
</comment>
<dbReference type="PANTHER" id="PTHR45812">
    <property type="entry name" value="DNA POLYMERASE ZETA CATALYTIC SUBUNIT"/>
    <property type="match status" value="1"/>
</dbReference>
<evidence type="ECO:0000256" key="18">
    <source>
        <dbReference type="ARBA" id="ARBA00049244"/>
    </source>
</evidence>
<keyword evidence="13" id="KW-0408">Iron</keyword>
<dbReference type="InterPro" id="IPR043502">
    <property type="entry name" value="DNA/RNA_pol_sf"/>
</dbReference>
<evidence type="ECO:0000256" key="15">
    <source>
        <dbReference type="ARBA" id="ARBA00023125"/>
    </source>
</evidence>
<dbReference type="Pfam" id="PF24055">
    <property type="entry name" value="POL3_N"/>
    <property type="match status" value="1"/>
</dbReference>
<dbReference type="EMBL" id="PUHW01000014">
    <property type="protein sequence ID" value="KAG0690888.1"/>
    <property type="molecule type" value="Genomic_DNA"/>
</dbReference>
<dbReference type="SUPFAM" id="SSF56672">
    <property type="entry name" value="DNA/RNA polymerases"/>
    <property type="match status" value="1"/>
</dbReference>
<dbReference type="Proteomes" id="UP000697127">
    <property type="component" value="Unassembled WGS sequence"/>
</dbReference>
<evidence type="ECO:0000259" key="24">
    <source>
        <dbReference type="Pfam" id="PF24055"/>
    </source>
</evidence>
<dbReference type="GO" id="GO:0000724">
    <property type="term" value="P:double-strand break repair via homologous recombination"/>
    <property type="evidence" value="ECO:0007669"/>
    <property type="project" value="TreeGrafter"/>
</dbReference>
<dbReference type="Gene3D" id="3.30.420.10">
    <property type="entry name" value="Ribonuclease H-like superfamily/Ribonuclease H"/>
    <property type="match status" value="1"/>
</dbReference>
<feature type="compositionally biased region" description="Acidic residues" evidence="21">
    <location>
        <begin position="125"/>
        <end position="139"/>
    </location>
</feature>
<feature type="region of interest" description="Disordered" evidence="21">
    <location>
        <begin position="114"/>
        <end position="139"/>
    </location>
</feature>
<dbReference type="SUPFAM" id="SSF53098">
    <property type="entry name" value="Ribonuclease H-like"/>
    <property type="match status" value="2"/>
</dbReference>
<organism evidence="25 26">
    <name type="scientific">Pichia californica</name>
    <dbReference type="NCBI Taxonomy" id="460514"/>
    <lineage>
        <taxon>Eukaryota</taxon>
        <taxon>Fungi</taxon>
        <taxon>Dikarya</taxon>
        <taxon>Ascomycota</taxon>
        <taxon>Saccharomycotina</taxon>
        <taxon>Pichiomycetes</taxon>
        <taxon>Pichiales</taxon>
        <taxon>Pichiaceae</taxon>
        <taxon>Pichia</taxon>
    </lineage>
</organism>
<sequence>MDIQIITYDSYQTSPTKLDKSNITINGNKESALSSLKFKNVPILRIYGKLPTYHSCLLHIHDVFPYLYVHFPQANGWKSKNLSKEQTADLIKWVIEINSAMSLSYKRGFKRKKTNTQKKPKVDNEKDDGEENEDNDDIEYFEDIEDDESGEESLESNMMYSYISDISVVTGVPFYGYHLQYSTFLKISLVSPKYITRLSKLLGESKIFGKFIQPYESHIPYILQFLIDYNCYTLKYISTTNYLWRTPLSFLDDSFYNSKSFQPFFETNFTYFNTQKVDTDFKDFINTHIYKIDNNLNVLNPELFPRIGRSMVEMDIISSWIQNRNSLEERHISQLNYHLSQDDNIQYISSTKSLLDDVENLRRARGLQNEFSQLGLFDTSPRPEYSINWNEQADLEKLFQRCLKLSEESYLKKYHDKDFKRLKHPQPKLIFPTSFQHIDCSHYIPDLSNDILINSTVIDEKLNDAFDLLLLYSKSFKLSNSEIIENNLNISDNEERYSDIENNTDDDENSKVKSHIEDEQLIEDHDENEKINESNSNITLKLLDASIADESVVSNNSDIRFLESFNLKKSIPELVSLTQREKSKAQEEEFVNFFKDIDYVERIYTFDIQQPTAESKDEFLNSLETDYHLLKVEYPDPYFSKLSNFDSNPFIFAGEKFQLDCSEIDSNLYPSGHQLQMLYQPVNESIMWKYTPKMPACEDVKTWMKEVNLQSNPPSFNYESQIKGPTQKYKGYKYSSLKTPPERINGNSMSQILLLVEIHINTREEKMPDPEQDEISAIFWGTNKENFMFDTDLPESGIFINSKSNQKFLSETENEITCYDNELDMIIGLVSLVEYLDPDILSGFELHALSWGYIIERVKYKYSIDICRRLSRVVYKHNNKVGDRYGYTHASGIKITGRQLFNVWRRLRSELTLNHYSLENIVFHIFHERIPSYSWKQLSTWWKSNDEKHLSYVINYHSSRINYVTNLIKKLELIEKVNEQSRLLGIDFYSMIYRGSQFKVECLLVRLSKAENFMLISPSKKQVFKQDSLECIPLVMEPNSAFYKSPLVVLDFQSLYPSLIIAYNICYSTMLGKLKNYDPSKYTKMGVTNYKSPEGILKILEKDINITPNGIMFVKQNIRKSLLARMLIEILNARIYIKNTMNEFKDDYELQKLYNNRQLALKLIANVTYGYTSASYSGRMPNSDIADAIVSCGRETLLKAVKEIENNSQWGAKVVYGDTDSLFVYLPGKTKDDAFRIGKEMANHVTLMNPEPIKLKFEKVYLPSILVSKKRYIGWKYEFEKQEKPQFDAKGIETVRRDGIPAQQKILEKAITLLFKTRDISLIKEYIIEQFVKIVKNKINIQDFLFAKEVRLGTYKNEKYIPPGARLSMKRKEKDHRTEPQYKERVFYIVRKGHNKEILRDRCVSPDEFLNNSGMELDSEYYINKVLVPPLERIFNLLGVDIRSWVKEIPQVLSYSGVGITLLNVRVMTCLCCGKSSNINLQNSDYTPKICDNCKKDELNTFLVLKKRVIKREQKATNYIKFCISCSGKTLGEQVRNGTANECLKTFKDTNKIIEEYQELPDW</sequence>
<evidence type="ECO:0000256" key="19">
    <source>
        <dbReference type="ARBA" id="ARBA00066055"/>
    </source>
</evidence>
<evidence type="ECO:0000256" key="5">
    <source>
        <dbReference type="ARBA" id="ARBA00022679"/>
    </source>
</evidence>
<keyword evidence="6 20" id="KW-0548">Nucleotidyltransferase</keyword>
<dbReference type="Pfam" id="PF03104">
    <property type="entry name" value="DNA_pol_B_exo1"/>
    <property type="match status" value="1"/>
</dbReference>
<dbReference type="GO" id="GO:0003887">
    <property type="term" value="F:DNA-directed DNA polymerase activity"/>
    <property type="evidence" value="ECO:0007669"/>
    <property type="project" value="UniProtKB-KW"/>
</dbReference>
<keyword evidence="9" id="KW-0227">DNA damage</keyword>
<dbReference type="PANTHER" id="PTHR45812:SF1">
    <property type="entry name" value="DNA POLYMERASE ZETA CATALYTIC SUBUNIT"/>
    <property type="match status" value="1"/>
</dbReference>
<dbReference type="CDD" id="cd05778">
    <property type="entry name" value="DNA_polB_zeta_exo"/>
    <property type="match status" value="1"/>
</dbReference>
<comment type="subcellular location">
    <subcellularLocation>
        <location evidence="2">Nucleus</location>
    </subcellularLocation>
</comment>
<dbReference type="GO" id="GO:0006260">
    <property type="term" value="P:DNA replication"/>
    <property type="evidence" value="ECO:0007669"/>
    <property type="project" value="UniProtKB-KW"/>
</dbReference>
<dbReference type="Pfam" id="PF00136">
    <property type="entry name" value="DNA_pol_B"/>
    <property type="match status" value="1"/>
</dbReference>
<dbReference type="InterPro" id="IPR023211">
    <property type="entry name" value="DNA_pol_palm_dom_sf"/>
</dbReference>
<evidence type="ECO:0000256" key="12">
    <source>
        <dbReference type="ARBA" id="ARBA00022932"/>
    </source>
</evidence>
<evidence type="ECO:0000256" key="21">
    <source>
        <dbReference type="SAM" id="MobiDB-lite"/>
    </source>
</evidence>
<dbReference type="InterPro" id="IPR006133">
    <property type="entry name" value="DNA-dir_DNA_pol_B_exonuc"/>
</dbReference>
<dbReference type="Gene3D" id="3.90.1600.10">
    <property type="entry name" value="Palm domain of DNA polymerase"/>
    <property type="match status" value="1"/>
</dbReference>
<evidence type="ECO:0000259" key="23">
    <source>
        <dbReference type="Pfam" id="PF03104"/>
    </source>
</evidence>
<keyword evidence="14" id="KW-0411">Iron-sulfur</keyword>
<keyword evidence="16" id="KW-0234">DNA repair</keyword>
<dbReference type="CDD" id="cd05534">
    <property type="entry name" value="POLBc_zeta"/>
    <property type="match status" value="1"/>
</dbReference>
<comment type="catalytic activity">
    <reaction evidence="18 20">
        <text>DNA(n) + a 2'-deoxyribonucleoside 5'-triphosphate = DNA(n+1) + diphosphate</text>
        <dbReference type="Rhea" id="RHEA:22508"/>
        <dbReference type="Rhea" id="RHEA-COMP:17339"/>
        <dbReference type="Rhea" id="RHEA-COMP:17340"/>
        <dbReference type="ChEBI" id="CHEBI:33019"/>
        <dbReference type="ChEBI" id="CHEBI:61560"/>
        <dbReference type="ChEBI" id="CHEBI:173112"/>
        <dbReference type="EC" id="2.7.7.7"/>
    </reaction>
</comment>
<evidence type="ECO:0000259" key="22">
    <source>
        <dbReference type="Pfam" id="PF00136"/>
    </source>
</evidence>
<dbReference type="GO" id="GO:0051539">
    <property type="term" value="F:4 iron, 4 sulfur cluster binding"/>
    <property type="evidence" value="ECO:0007669"/>
    <property type="project" value="UniProtKB-KW"/>
</dbReference>
<evidence type="ECO:0000256" key="7">
    <source>
        <dbReference type="ARBA" id="ARBA00022705"/>
    </source>
</evidence>
<dbReference type="PROSITE" id="PS00116">
    <property type="entry name" value="DNA_POLYMERASE_B"/>
    <property type="match status" value="1"/>
</dbReference>
<evidence type="ECO:0000256" key="20">
    <source>
        <dbReference type="RuleBase" id="RU000442"/>
    </source>
</evidence>
<keyword evidence="11" id="KW-0862">Zinc</keyword>
<evidence type="ECO:0000256" key="10">
    <source>
        <dbReference type="ARBA" id="ARBA00022771"/>
    </source>
</evidence>
<gene>
    <name evidence="25" type="primary">REV3</name>
    <name evidence="25" type="ORF">C6P40_000784</name>
</gene>
<keyword evidence="12 20" id="KW-0239">DNA-directed DNA polymerase</keyword>
<protein>
    <recommendedName>
        <fullName evidence="20">DNA polymerase</fullName>
        <ecNumber evidence="20">2.7.7.7</ecNumber>
    </recommendedName>
</protein>
<evidence type="ECO:0000256" key="4">
    <source>
        <dbReference type="ARBA" id="ARBA00022485"/>
    </source>
</evidence>
<evidence type="ECO:0000256" key="1">
    <source>
        <dbReference type="ARBA" id="ARBA00001966"/>
    </source>
</evidence>
<dbReference type="InterPro" id="IPR030559">
    <property type="entry name" value="PolZ_Rev3"/>
</dbReference>
<keyword evidence="26" id="KW-1185">Reference proteome</keyword>
<evidence type="ECO:0000256" key="16">
    <source>
        <dbReference type="ARBA" id="ARBA00023204"/>
    </source>
</evidence>
<dbReference type="GO" id="GO:0005634">
    <property type="term" value="C:nucleus"/>
    <property type="evidence" value="ECO:0007669"/>
    <property type="project" value="UniProtKB-SubCell"/>
</dbReference>
<keyword evidence="15 20" id="KW-0238">DNA-binding</keyword>
<dbReference type="InterPro" id="IPR012337">
    <property type="entry name" value="RNaseH-like_sf"/>
</dbReference>
<dbReference type="GO" id="GO:0016035">
    <property type="term" value="C:zeta DNA polymerase complex"/>
    <property type="evidence" value="ECO:0007669"/>
    <property type="project" value="InterPro"/>
</dbReference>
<evidence type="ECO:0000256" key="17">
    <source>
        <dbReference type="ARBA" id="ARBA00023242"/>
    </source>
</evidence>
<dbReference type="InterPro" id="IPR017964">
    <property type="entry name" value="DNA-dir_DNA_pol_B_CS"/>
</dbReference>
<evidence type="ECO:0000256" key="9">
    <source>
        <dbReference type="ARBA" id="ARBA00022763"/>
    </source>
</evidence>
<evidence type="ECO:0000313" key="26">
    <source>
        <dbReference type="Proteomes" id="UP000697127"/>
    </source>
</evidence>
<evidence type="ECO:0000256" key="6">
    <source>
        <dbReference type="ARBA" id="ARBA00022695"/>
    </source>
</evidence>
<keyword evidence="4" id="KW-0004">4Fe-4S</keyword>
<dbReference type="GO" id="GO:0003677">
    <property type="term" value="F:DNA binding"/>
    <property type="evidence" value="ECO:0007669"/>
    <property type="project" value="UniProtKB-KW"/>
</dbReference>
<dbReference type="FunFam" id="1.10.132.60:FF:000007">
    <property type="entry name" value="DNA polymerase"/>
    <property type="match status" value="1"/>
</dbReference>
<dbReference type="Gene3D" id="1.10.287.690">
    <property type="entry name" value="Helix hairpin bin"/>
    <property type="match status" value="1"/>
</dbReference>
<dbReference type="InterPro" id="IPR056435">
    <property type="entry name" value="DPOD/Z_N"/>
</dbReference>
<evidence type="ECO:0000256" key="8">
    <source>
        <dbReference type="ARBA" id="ARBA00022723"/>
    </source>
</evidence>
<comment type="cofactor">
    <cofactor evidence="1">
        <name>[4Fe-4S] cluster</name>
        <dbReference type="ChEBI" id="CHEBI:49883"/>
    </cofactor>
</comment>
<evidence type="ECO:0000256" key="3">
    <source>
        <dbReference type="ARBA" id="ARBA00005755"/>
    </source>
</evidence>
<dbReference type="InterPro" id="IPR006172">
    <property type="entry name" value="DNA-dir_DNA_pol_B"/>
</dbReference>
<dbReference type="InterPro" id="IPR006134">
    <property type="entry name" value="DNA-dir_DNA_pol_B_multi_dom"/>
</dbReference>
<keyword evidence="10" id="KW-0863">Zinc-finger</keyword>
<feature type="domain" description="DNA-directed DNA polymerase family B exonuclease" evidence="23">
    <location>
        <begin position="754"/>
        <end position="921"/>
    </location>
</feature>
<dbReference type="GO" id="GO:0008270">
    <property type="term" value="F:zinc ion binding"/>
    <property type="evidence" value="ECO:0007669"/>
    <property type="project" value="UniProtKB-KW"/>
</dbReference>
<dbReference type="GO" id="GO:0000166">
    <property type="term" value="F:nucleotide binding"/>
    <property type="evidence" value="ECO:0007669"/>
    <property type="project" value="InterPro"/>
</dbReference>